<dbReference type="PANTHER" id="PTHR11680:SF35">
    <property type="entry name" value="SERINE HYDROXYMETHYLTRANSFERASE 1"/>
    <property type="match status" value="1"/>
</dbReference>
<comment type="caution">
    <text evidence="12">The sequence shown here is derived from an EMBL/GenBank/DDBJ whole genome shotgun (WGS) entry which is preliminary data.</text>
</comment>
<dbReference type="Gene3D" id="3.40.640.10">
    <property type="entry name" value="Type I PLP-dependent aspartate aminotransferase-like (Major domain)"/>
    <property type="match status" value="1"/>
</dbReference>
<feature type="domain" description="Serine hydroxymethyltransferase-like" evidence="11">
    <location>
        <begin position="93"/>
        <end position="483"/>
    </location>
</feature>
<dbReference type="PANTHER" id="PTHR11680">
    <property type="entry name" value="SERINE HYDROXYMETHYLTRANSFERASE"/>
    <property type="match status" value="1"/>
</dbReference>
<dbReference type="InterPro" id="IPR001680">
    <property type="entry name" value="WD40_rpt"/>
</dbReference>
<keyword evidence="5 8" id="KW-0808">Transferase</keyword>
<comment type="similarity">
    <text evidence="3 8">Belongs to the SHMT family.</text>
</comment>
<name>A0ABD3QJ90_9STRA</name>
<dbReference type="InterPro" id="IPR015421">
    <property type="entry name" value="PyrdxlP-dep_Trfase_major"/>
</dbReference>
<dbReference type="InterPro" id="IPR039429">
    <property type="entry name" value="SHMT-like_dom"/>
</dbReference>
<proteinExistence type="inferred from homology"/>
<evidence type="ECO:0000259" key="11">
    <source>
        <dbReference type="Pfam" id="PF00464"/>
    </source>
</evidence>
<comment type="cofactor">
    <cofactor evidence="1 8">
        <name>pyridoxal 5'-phosphate</name>
        <dbReference type="ChEBI" id="CHEBI:597326"/>
    </cofactor>
</comment>
<dbReference type="InterPro" id="IPR001085">
    <property type="entry name" value="Ser_HO-MeTrfase"/>
</dbReference>
<feature type="chain" id="PRO_5044841539" description="Serine hydroxymethyltransferase" evidence="10">
    <location>
        <begin position="22"/>
        <end position="559"/>
    </location>
</feature>
<dbReference type="FunFam" id="3.40.640.10:FF:000097">
    <property type="entry name" value="Serine hydroxymethyltransferase"/>
    <property type="match status" value="1"/>
</dbReference>
<feature type="repeat" description="WD" evidence="7">
    <location>
        <begin position="397"/>
        <end position="415"/>
    </location>
</feature>
<evidence type="ECO:0000313" key="12">
    <source>
        <dbReference type="EMBL" id="KAL3800523.1"/>
    </source>
</evidence>
<evidence type="ECO:0000256" key="6">
    <source>
        <dbReference type="ARBA" id="ARBA00022898"/>
    </source>
</evidence>
<reference evidence="12 13" key="1">
    <citation type="submission" date="2024-10" db="EMBL/GenBank/DDBJ databases">
        <title>Updated reference genomes for cyclostephanoid diatoms.</title>
        <authorList>
            <person name="Roberts W.R."/>
            <person name="Alverson A.J."/>
        </authorList>
    </citation>
    <scope>NUCLEOTIDE SEQUENCE [LARGE SCALE GENOMIC DNA]</scope>
    <source>
        <strain evidence="12 13">AJA276-08</strain>
    </source>
</reference>
<keyword evidence="13" id="KW-1185">Reference proteome</keyword>
<feature type="compositionally biased region" description="Low complexity" evidence="9">
    <location>
        <begin position="55"/>
        <end position="73"/>
    </location>
</feature>
<evidence type="ECO:0000256" key="10">
    <source>
        <dbReference type="SAM" id="SignalP"/>
    </source>
</evidence>
<keyword evidence="4 8" id="KW-0554">One-carbon metabolism</keyword>
<dbReference type="Pfam" id="PF00464">
    <property type="entry name" value="SHMT"/>
    <property type="match status" value="1"/>
</dbReference>
<protein>
    <recommendedName>
        <fullName evidence="8">Serine hydroxymethyltransferase</fullName>
        <ecNumber evidence="8">2.1.2.1</ecNumber>
    </recommendedName>
</protein>
<evidence type="ECO:0000313" key="13">
    <source>
        <dbReference type="Proteomes" id="UP001530315"/>
    </source>
</evidence>
<dbReference type="NCBIfam" id="NF000586">
    <property type="entry name" value="PRK00011.1"/>
    <property type="match status" value="1"/>
</dbReference>
<evidence type="ECO:0000256" key="9">
    <source>
        <dbReference type="SAM" id="MobiDB-lite"/>
    </source>
</evidence>
<dbReference type="SUPFAM" id="SSF53383">
    <property type="entry name" value="PLP-dependent transferases"/>
    <property type="match status" value="1"/>
</dbReference>
<evidence type="ECO:0000256" key="1">
    <source>
        <dbReference type="ARBA" id="ARBA00001933"/>
    </source>
</evidence>
<keyword evidence="6 8" id="KW-0663">Pyridoxal phosphate</keyword>
<keyword evidence="7" id="KW-0853">WD repeat</keyword>
<accession>A0ABD3QJ90</accession>
<gene>
    <name evidence="12" type="ORF">ACHAW5_009033</name>
</gene>
<comment type="pathway">
    <text evidence="2 8">One-carbon metabolism; tetrahydrofolate interconversion.</text>
</comment>
<dbReference type="CDD" id="cd00378">
    <property type="entry name" value="SHMT"/>
    <property type="match status" value="1"/>
</dbReference>
<dbReference type="PROSITE" id="PS50082">
    <property type="entry name" value="WD_REPEATS_2"/>
    <property type="match status" value="1"/>
</dbReference>
<dbReference type="InterPro" id="IPR015422">
    <property type="entry name" value="PyrdxlP-dep_Trfase_small"/>
</dbReference>
<evidence type="ECO:0000256" key="3">
    <source>
        <dbReference type="ARBA" id="ARBA00006376"/>
    </source>
</evidence>
<feature type="region of interest" description="Disordered" evidence="9">
    <location>
        <begin position="42"/>
        <end position="82"/>
    </location>
</feature>
<dbReference type="EMBL" id="JALLAZ020000214">
    <property type="protein sequence ID" value="KAL3800523.1"/>
    <property type="molecule type" value="Genomic_DNA"/>
</dbReference>
<dbReference type="Gene3D" id="3.90.1150.10">
    <property type="entry name" value="Aspartate Aminotransferase, domain 1"/>
    <property type="match status" value="1"/>
</dbReference>
<evidence type="ECO:0000256" key="5">
    <source>
        <dbReference type="ARBA" id="ARBA00022679"/>
    </source>
</evidence>
<dbReference type="Proteomes" id="UP001530315">
    <property type="component" value="Unassembled WGS sequence"/>
</dbReference>
<evidence type="ECO:0000256" key="8">
    <source>
        <dbReference type="RuleBase" id="RU000585"/>
    </source>
</evidence>
<dbReference type="InterPro" id="IPR049943">
    <property type="entry name" value="Ser_HO-MeTrfase-like"/>
</dbReference>
<evidence type="ECO:0000256" key="2">
    <source>
        <dbReference type="ARBA" id="ARBA00004777"/>
    </source>
</evidence>
<comment type="function">
    <text evidence="8">Interconversion of serine and glycine.</text>
</comment>
<feature type="signal peptide" evidence="10">
    <location>
        <begin position="1"/>
        <end position="21"/>
    </location>
</feature>
<dbReference type="AlphaFoldDB" id="A0ABD3QJ90"/>
<feature type="compositionally biased region" description="Basic and acidic residues" evidence="9">
    <location>
        <begin position="42"/>
        <end position="51"/>
    </location>
</feature>
<comment type="catalytic activity">
    <reaction evidence="8">
        <text>(6R)-5,10-methylene-5,6,7,8-tetrahydrofolate + glycine + H2O = (6S)-5,6,7,8-tetrahydrofolate + L-serine</text>
        <dbReference type="Rhea" id="RHEA:15481"/>
        <dbReference type="ChEBI" id="CHEBI:15377"/>
        <dbReference type="ChEBI" id="CHEBI:15636"/>
        <dbReference type="ChEBI" id="CHEBI:33384"/>
        <dbReference type="ChEBI" id="CHEBI:57305"/>
        <dbReference type="ChEBI" id="CHEBI:57453"/>
        <dbReference type="EC" id="2.1.2.1"/>
    </reaction>
</comment>
<dbReference type="HAMAP" id="MF_00051">
    <property type="entry name" value="SHMT"/>
    <property type="match status" value="1"/>
</dbReference>
<dbReference type="GO" id="GO:0006730">
    <property type="term" value="P:one-carbon metabolic process"/>
    <property type="evidence" value="ECO:0007669"/>
    <property type="project" value="UniProtKB-KW"/>
</dbReference>
<dbReference type="InterPro" id="IPR015424">
    <property type="entry name" value="PyrdxlP-dep_Trfase"/>
</dbReference>
<dbReference type="GO" id="GO:0004372">
    <property type="term" value="F:glycine hydroxymethyltransferase activity"/>
    <property type="evidence" value="ECO:0007669"/>
    <property type="project" value="UniProtKB-EC"/>
</dbReference>
<keyword evidence="10" id="KW-0732">Signal</keyword>
<dbReference type="EC" id="2.1.2.1" evidence="8"/>
<sequence length="559" mass="59828">MTSRQRATMLALAAALGAVSSFSSSPYLPVICVGRRRCEGCDGGRGGDHPRSMTSSSSLLSEVDSSSSSSSSHVSDDGRATKTTKTIAASSLVDVDPELHRLIRLEDDRQRTGLELIASENFASAAVREALGSCLTNKYSEGQVGKRYYGGNQYIDEIESLCIERALALFGLDPDEWGVNVQPYSGSPANFATYTALLRPHDRIMGLDLPSGGHLTHGFRTPKRRVSATSVYFESMPYVVDTNTGLIDYDDMERRANMFMPNMLIAGGSAYAREWDYGRMRRIADSVGAYLMVDMAHVSGLVAGGVVGSPFEHADVVTSTTHKTLRGPRSGMIFARRGLMEKIDRAVFPMLQGGPHNHQIAALAVALREASTPEFATYARNVVENARALGEGLTRRGHVIVTGGTDNHIVLWDVRRSGGGGAGGGTMTGSKVERVLELAGMTVNKNSIPGDTSAIDPGGVRLGTPALTTRGLDAHDFDAVAEFLHRGCCLAVRAQDLVIARREGEEGRLSGGGDRGGGGKISLREFEATLRGDDGLMMELNALREDVEAFASAFDIPGY</sequence>
<dbReference type="InterPro" id="IPR019798">
    <property type="entry name" value="Ser_HO-MeTrfase_PLP_BS"/>
</dbReference>
<organism evidence="12 13">
    <name type="scientific">Stephanodiscus triporus</name>
    <dbReference type="NCBI Taxonomy" id="2934178"/>
    <lineage>
        <taxon>Eukaryota</taxon>
        <taxon>Sar</taxon>
        <taxon>Stramenopiles</taxon>
        <taxon>Ochrophyta</taxon>
        <taxon>Bacillariophyta</taxon>
        <taxon>Coscinodiscophyceae</taxon>
        <taxon>Thalassiosirophycidae</taxon>
        <taxon>Stephanodiscales</taxon>
        <taxon>Stephanodiscaceae</taxon>
        <taxon>Stephanodiscus</taxon>
    </lineage>
</organism>
<dbReference type="PROSITE" id="PS00096">
    <property type="entry name" value="SHMT"/>
    <property type="match status" value="1"/>
</dbReference>
<evidence type="ECO:0000256" key="7">
    <source>
        <dbReference type="PROSITE-ProRule" id="PRU00221"/>
    </source>
</evidence>
<evidence type="ECO:0000256" key="4">
    <source>
        <dbReference type="ARBA" id="ARBA00022563"/>
    </source>
</evidence>